<dbReference type="Pfam" id="PF02674">
    <property type="entry name" value="Colicin_V"/>
    <property type="match status" value="1"/>
</dbReference>
<sequence>MTSGGLVVDVIIIVLALLFAIHGYRQGFIVSAATFLGFLGGALLGVQIAPLAVDLYVDPLAKLIVALLVVFTLALLGQAVATFVGLKLRKKLPGKNTKRLDQLGGPLVSVATVLLVTWMVAAPLAMSGMPAVASAVRHSFLVGGIDQHMPSEVRGVYDAMRESLNTSDIPDVFGGVHPTQVRDVDPPNGELADDPAAIEAQSSVLKVLGSAPSCERHIEGSSFVYGPELVATNAHVVAGTDAVQVEYGDRRWSAEVVVFDSNRDLAVLHVPGLPANSLPLASSTVSSGDDAIVVGYPGGGGYTASPARVRDAQTVSGPDIYSASDVTREVYQLYANIIGGNSGGPLLNPDGEVVGVIFAAAVDDPNTGYALTLEESRPILDEGLNTTSPVSTGACTQ</sequence>
<dbReference type="EMBL" id="CP070496">
    <property type="protein sequence ID" value="QSB07093.1"/>
    <property type="molecule type" value="Genomic_DNA"/>
</dbReference>
<keyword evidence="6" id="KW-0378">Hydrolase</keyword>
<evidence type="ECO:0000256" key="5">
    <source>
        <dbReference type="SAM" id="Phobius"/>
    </source>
</evidence>
<keyword evidence="6" id="KW-0645">Protease</keyword>
<dbReference type="PRINTS" id="PR00834">
    <property type="entry name" value="PROTEASES2C"/>
</dbReference>
<dbReference type="AlphaFoldDB" id="A0A895XUE0"/>
<dbReference type="NCBIfam" id="NF033740">
    <property type="entry name" value="MarP_fam_protase"/>
    <property type="match status" value="1"/>
</dbReference>
<name>A0A895XUE0_9ACTN</name>
<feature type="transmembrane region" description="Helical" evidence="5">
    <location>
        <begin position="63"/>
        <end position="86"/>
    </location>
</feature>
<evidence type="ECO:0000256" key="4">
    <source>
        <dbReference type="ARBA" id="ARBA00023136"/>
    </source>
</evidence>
<keyword evidence="2 5" id="KW-0812">Transmembrane</keyword>
<feature type="transmembrane region" description="Helical" evidence="5">
    <location>
        <begin position="6"/>
        <end position="24"/>
    </location>
</feature>
<feature type="transmembrane region" description="Helical" evidence="5">
    <location>
        <begin position="36"/>
        <end position="57"/>
    </location>
</feature>
<dbReference type="InterPro" id="IPR003825">
    <property type="entry name" value="Colicin-V_CvpA"/>
</dbReference>
<reference evidence="6" key="1">
    <citation type="submission" date="2021-02" db="EMBL/GenBank/DDBJ databases">
        <title>Natronoglycomyces albus gen. nov., sp. nov, a haloalkaliphilic actinobacterium from a soda solonchak soil.</title>
        <authorList>
            <person name="Sorokin D.Y."/>
            <person name="Khijniak T.V."/>
            <person name="Zakharycheva A.P."/>
            <person name="Boueva O.V."/>
            <person name="Ariskina E.V."/>
            <person name="Hahnke R.L."/>
            <person name="Bunk B."/>
            <person name="Sproer C."/>
            <person name="Schumann P."/>
            <person name="Evtushenko L.I."/>
            <person name="Kublanov I.V."/>
        </authorList>
    </citation>
    <scope>NUCLEOTIDE SEQUENCE</scope>
    <source>
        <strain evidence="6">DSM 106290</strain>
    </source>
</reference>
<evidence type="ECO:0000313" key="6">
    <source>
        <dbReference type="EMBL" id="QSB07093.1"/>
    </source>
</evidence>
<organism evidence="6 7">
    <name type="scientific">Natronoglycomyces albus</name>
    <dbReference type="NCBI Taxonomy" id="2811108"/>
    <lineage>
        <taxon>Bacteria</taxon>
        <taxon>Bacillati</taxon>
        <taxon>Actinomycetota</taxon>
        <taxon>Actinomycetes</taxon>
        <taxon>Glycomycetales</taxon>
        <taxon>Glycomycetaceae</taxon>
        <taxon>Natronoglycomyces</taxon>
    </lineage>
</organism>
<keyword evidence="3 5" id="KW-1133">Transmembrane helix</keyword>
<keyword evidence="7" id="KW-1185">Reference proteome</keyword>
<dbReference type="SUPFAM" id="SSF50494">
    <property type="entry name" value="Trypsin-like serine proteases"/>
    <property type="match status" value="1"/>
</dbReference>
<dbReference type="InterPro" id="IPR047680">
    <property type="entry name" value="MarP-like"/>
</dbReference>
<dbReference type="GO" id="GO:0006508">
    <property type="term" value="P:proteolysis"/>
    <property type="evidence" value="ECO:0007669"/>
    <property type="project" value="UniProtKB-KW"/>
</dbReference>
<dbReference type="GO" id="GO:0004252">
    <property type="term" value="F:serine-type endopeptidase activity"/>
    <property type="evidence" value="ECO:0007669"/>
    <property type="project" value="InterPro"/>
</dbReference>
<dbReference type="InterPro" id="IPR001940">
    <property type="entry name" value="Peptidase_S1C"/>
</dbReference>
<dbReference type="Gene3D" id="2.40.10.10">
    <property type="entry name" value="Trypsin-like serine proteases"/>
    <property type="match status" value="2"/>
</dbReference>
<dbReference type="InterPro" id="IPR009003">
    <property type="entry name" value="Peptidase_S1_PA"/>
</dbReference>
<evidence type="ECO:0000256" key="3">
    <source>
        <dbReference type="ARBA" id="ARBA00022989"/>
    </source>
</evidence>
<accession>A0A895XUE0</accession>
<dbReference type="GO" id="GO:0016020">
    <property type="term" value="C:membrane"/>
    <property type="evidence" value="ECO:0007669"/>
    <property type="project" value="UniProtKB-SubCell"/>
</dbReference>
<proteinExistence type="predicted"/>
<dbReference type="Proteomes" id="UP000662939">
    <property type="component" value="Chromosome"/>
</dbReference>
<evidence type="ECO:0000256" key="2">
    <source>
        <dbReference type="ARBA" id="ARBA00022692"/>
    </source>
</evidence>
<comment type="subcellular location">
    <subcellularLocation>
        <location evidence="1">Membrane</location>
        <topology evidence="1">Multi-pass membrane protein</topology>
    </subcellularLocation>
</comment>
<evidence type="ECO:0000313" key="7">
    <source>
        <dbReference type="Proteomes" id="UP000662939"/>
    </source>
</evidence>
<dbReference type="InterPro" id="IPR043504">
    <property type="entry name" value="Peptidase_S1_PA_chymotrypsin"/>
</dbReference>
<dbReference type="Pfam" id="PF13365">
    <property type="entry name" value="Trypsin_2"/>
    <property type="match status" value="1"/>
</dbReference>
<dbReference type="PANTHER" id="PTHR43019:SF23">
    <property type="entry name" value="PROTEASE DO-LIKE 5, CHLOROPLASTIC"/>
    <property type="match status" value="1"/>
</dbReference>
<dbReference type="KEGG" id="nav:JQS30_14490"/>
<dbReference type="GO" id="GO:0009403">
    <property type="term" value="P:toxin biosynthetic process"/>
    <property type="evidence" value="ECO:0007669"/>
    <property type="project" value="InterPro"/>
</dbReference>
<protein>
    <submittedName>
        <fullName evidence="6">MarP family serine protease</fullName>
    </submittedName>
</protein>
<dbReference type="PANTHER" id="PTHR43019">
    <property type="entry name" value="SERINE ENDOPROTEASE DEGS"/>
    <property type="match status" value="1"/>
</dbReference>
<feature type="transmembrane region" description="Helical" evidence="5">
    <location>
        <begin position="107"/>
        <end position="126"/>
    </location>
</feature>
<keyword evidence="4 5" id="KW-0472">Membrane</keyword>
<evidence type="ECO:0000256" key="1">
    <source>
        <dbReference type="ARBA" id="ARBA00004141"/>
    </source>
</evidence>
<gene>
    <name evidence="6" type="ORF">JQS30_14490</name>
</gene>